<evidence type="ECO:0000256" key="4">
    <source>
        <dbReference type="ARBA" id="ARBA00023125"/>
    </source>
</evidence>
<evidence type="ECO:0000256" key="2">
    <source>
        <dbReference type="ARBA" id="ARBA00023015"/>
    </source>
</evidence>
<accession>A0ABN0XNQ8</accession>
<dbReference type="InterPro" id="IPR007627">
    <property type="entry name" value="RNA_pol_sigma70_r2"/>
</dbReference>
<evidence type="ECO:0000259" key="8">
    <source>
        <dbReference type="Pfam" id="PF08281"/>
    </source>
</evidence>
<comment type="similarity">
    <text evidence="1">Belongs to the sigma-70 factor family. ECF subfamily.</text>
</comment>
<dbReference type="PANTHER" id="PTHR43133:SF8">
    <property type="entry name" value="RNA POLYMERASE SIGMA FACTOR HI_1459-RELATED"/>
    <property type="match status" value="1"/>
</dbReference>
<dbReference type="InterPro" id="IPR036388">
    <property type="entry name" value="WH-like_DNA-bd_sf"/>
</dbReference>
<dbReference type="Proteomes" id="UP001500063">
    <property type="component" value="Unassembled WGS sequence"/>
</dbReference>
<dbReference type="PANTHER" id="PTHR43133">
    <property type="entry name" value="RNA POLYMERASE ECF-TYPE SIGMA FACTO"/>
    <property type="match status" value="1"/>
</dbReference>
<feature type="domain" description="RNA polymerase sigma-70 region 2" evidence="7">
    <location>
        <begin position="70"/>
        <end position="117"/>
    </location>
</feature>
<evidence type="ECO:0000259" key="7">
    <source>
        <dbReference type="Pfam" id="PF04542"/>
    </source>
</evidence>
<keyword evidence="5" id="KW-0804">Transcription</keyword>
<evidence type="ECO:0000256" key="5">
    <source>
        <dbReference type="ARBA" id="ARBA00023163"/>
    </source>
</evidence>
<evidence type="ECO:0000256" key="6">
    <source>
        <dbReference type="SAM" id="MobiDB-lite"/>
    </source>
</evidence>
<reference evidence="9 10" key="1">
    <citation type="journal article" date="2019" name="Int. J. Syst. Evol. Microbiol.">
        <title>The Global Catalogue of Microorganisms (GCM) 10K type strain sequencing project: providing services to taxonomists for standard genome sequencing and annotation.</title>
        <authorList>
            <consortium name="The Broad Institute Genomics Platform"/>
            <consortium name="The Broad Institute Genome Sequencing Center for Infectious Disease"/>
            <person name="Wu L."/>
            <person name="Ma J."/>
        </authorList>
    </citation>
    <scope>NUCLEOTIDE SEQUENCE [LARGE SCALE GENOMIC DNA]</scope>
    <source>
        <strain evidence="9 10">JCM 4565</strain>
    </source>
</reference>
<dbReference type="SUPFAM" id="SSF88659">
    <property type="entry name" value="Sigma3 and sigma4 domains of RNA polymerase sigma factors"/>
    <property type="match status" value="1"/>
</dbReference>
<evidence type="ECO:0000256" key="3">
    <source>
        <dbReference type="ARBA" id="ARBA00023082"/>
    </source>
</evidence>
<dbReference type="Pfam" id="PF08281">
    <property type="entry name" value="Sigma70_r4_2"/>
    <property type="match status" value="1"/>
</dbReference>
<feature type="domain" description="RNA polymerase sigma factor 70 region 4 type 2" evidence="8">
    <location>
        <begin position="138"/>
        <end position="185"/>
    </location>
</feature>
<dbReference type="EMBL" id="BAAABW010000026">
    <property type="protein sequence ID" value="GAA0368999.1"/>
    <property type="molecule type" value="Genomic_DNA"/>
</dbReference>
<evidence type="ECO:0000256" key="1">
    <source>
        <dbReference type="ARBA" id="ARBA00010641"/>
    </source>
</evidence>
<dbReference type="InterPro" id="IPR013324">
    <property type="entry name" value="RNA_pol_sigma_r3/r4-like"/>
</dbReference>
<dbReference type="Pfam" id="PF04542">
    <property type="entry name" value="Sigma70_r2"/>
    <property type="match status" value="1"/>
</dbReference>
<protein>
    <submittedName>
        <fullName evidence="9">RNA polymerase sigma factor RpoE</fullName>
    </submittedName>
</protein>
<dbReference type="InterPro" id="IPR039425">
    <property type="entry name" value="RNA_pol_sigma-70-like"/>
</dbReference>
<gene>
    <name evidence="9" type="primary">rpoE_2</name>
    <name evidence="9" type="ORF">GCM10010319_53660</name>
</gene>
<dbReference type="InterPro" id="IPR013249">
    <property type="entry name" value="RNA_pol_sigma70_r4_t2"/>
</dbReference>
<name>A0ABN0XNQ8_9ACTN</name>
<keyword evidence="3" id="KW-0731">Sigma factor</keyword>
<dbReference type="NCBIfam" id="TIGR02937">
    <property type="entry name" value="sigma70-ECF"/>
    <property type="match status" value="1"/>
</dbReference>
<dbReference type="InterPro" id="IPR013325">
    <property type="entry name" value="RNA_pol_sigma_r2"/>
</dbReference>
<dbReference type="InterPro" id="IPR014284">
    <property type="entry name" value="RNA_pol_sigma-70_dom"/>
</dbReference>
<comment type="caution">
    <text evidence="9">The sequence shown here is derived from an EMBL/GenBank/DDBJ whole genome shotgun (WGS) entry which is preliminary data.</text>
</comment>
<proteinExistence type="inferred from homology"/>
<sequence>MGRTRVDLGGAVTGGTVAAETEEKPSGELDQDTLERLVRGAQRGDALAMDELLGVLTPYIGRICGPVALQDGADATQEALIQVFRNIRQLKTPSALFGWARTVAVREAVRYAKQRRRVVVSELDDEPAPDDLELASDVDDALRRLSPEHQAVLTLRHIEGLSEKEVSEILAVPIGTVRSRLFRARHLFRNAWQ</sequence>
<evidence type="ECO:0000313" key="9">
    <source>
        <dbReference type="EMBL" id="GAA0368999.1"/>
    </source>
</evidence>
<dbReference type="SUPFAM" id="SSF88946">
    <property type="entry name" value="Sigma2 domain of RNA polymerase sigma factors"/>
    <property type="match status" value="1"/>
</dbReference>
<dbReference type="Gene3D" id="1.10.10.10">
    <property type="entry name" value="Winged helix-like DNA-binding domain superfamily/Winged helix DNA-binding domain"/>
    <property type="match status" value="1"/>
</dbReference>
<keyword evidence="10" id="KW-1185">Reference proteome</keyword>
<keyword evidence="2" id="KW-0805">Transcription regulation</keyword>
<keyword evidence="4" id="KW-0238">DNA-binding</keyword>
<evidence type="ECO:0000313" key="10">
    <source>
        <dbReference type="Proteomes" id="UP001500063"/>
    </source>
</evidence>
<feature type="region of interest" description="Disordered" evidence="6">
    <location>
        <begin position="1"/>
        <end position="28"/>
    </location>
</feature>
<organism evidence="9 10">
    <name type="scientific">Streptomyces blastmyceticus</name>
    <dbReference type="NCBI Taxonomy" id="68180"/>
    <lineage>
        <taxon>Bacteria</taxon>
        <taxon>Bacillati</taxon>
        <taxon>Actinomycetota</taxon>
        <taxon>Actinomycetes</taxon>
        <taxon>Kitasatosporales</taxon>
        <taxon>Streptomycetaceae</taxon>
        <taxon>Streptomyces</taxon>
    </lineage>
</organism>
<dbReference type="CDD" id="cd06171">
    <property type="entry name" value="Sigma70_r4"/>
    <property type="match status" value="1"/>
</dbReference>
<dbReference type="Gene3D" id="1.10.1740.10">
    <property type="match status" value="1"/>
</dbReference>